<evidence type="ECO:0000313" key="4">
    <source>
        <dbReference type="Proteomes" id="UP000004386"/>
    </source>
</evidence>
<comment type="caution">
    <text evidence="3">The sequence shown here is derived from an EMBL/GenBank/DDBJ whole genome shotgun (WGS) entry which is preliminary data.</text>
</comment>
<dbReference type="GO" id="GO:0006508">
    <property type="term" value="P:proteolysis"/>
    <property type="evidence" value="ECO:0007669"/>
    <property type="project" value="InterPro"/>
</dbReference>
<dbReference type="InterPro" id="IPR050261">
    <property type="entry name" value="FrsA_esterase"/>
</dbReference>
<dbReference type="PANTHER" id="PTHR22946:SF5">
    <property type="entry name" value="PEPTIDASE S9 PROLYL OLIGOPEPTIDASE CATALYTIC DOMAIN-CONTAINING PROTEIN"/>
    <property type="match status" value="1"/>
</dbReference>
<accession>C4WP83</accession>
<protein>
    <submittedName>
        <fullName evidence="3">Prolyl oligopeptidase family protein</fullName>
    </submittedName>
</protein>
<dbReference type="EMBL" id="ACQA01000002">
    <property type="protein sequence ID" value="EEQ94192.1"/>
    <property type="molecule type" value="Genomic_DNA"/>
</dbReference>
<dbReference type="InterPro" id="IPR002471">
    <property type="entry name" value="Pept_S9_AS"/>
</dbReference>
<evidence type="ECO:0000256" key="1">
    <source>
        <dbReference type="ARBA" id="ARBA00022801"/>
    </source>
</evidence>
<reference evidence="3 4" key="1">
    <citation type="submission" date="2009-05" db="EMBL/GenBank/DDBJ databases">
        <authorList>
            <person name="Setubal J.C."/>
            <person name="Boyle S."/>
            <person name="Crasta O.R."/>
            <person name="Gillespie J.J."/>
            <person name="Kenyon R.W."/>
            <person name="Lu J."/>
            <person name="Mane S."/>
            <person name="Nagrani S."/>
            <person name="Shallom J.M."/>
            <person name="Shallom S."/>
            <person name="Shukla M."/>
            <person name="Snyder E.E."/>
            <person name="Sobral B.W."/>
            <person name="Wattam A.R."/>
            <person name="Will R."/>
            <person name="Williams K."/>
            <person name="Yoo H."/>
            <person name="Munk C."/>
            <person name="Tapia R."/>
            <person name="Green L."/>
            <person name="Rogers Y."/>
            <person name="Detter J.C."/>
            <person name="Bruce D."/>
            <person name="Brettin T.S."/>
            <person name="Tsolis R."/>
        </authorList>
    </citation>
    <scope>NUCLEOTIDE SEQUENCE [LARGE SCALE GENOMIC DNA]</scope>
    <source>
        <strain evidence="3 4">LMG 3301</strain>
    </source>
</reference>
<dbReference type="PROSITE" id="PS00708">
    <property type="entry name" value="PRO_ENDOPEP_SER"/>
    <property type="match status" value="1"/>
</dbReference>
<proteinExistence type="predicted"/>
<dbReference type="InterPro" id="IPR029058">
    <property type="entry name" value="AB_hydrolase_fold"/>
</dbReference>
<dbReference type="Gene3D" id="3.40.50.1820">
    <property type="entry name" value="alpha/beta hydrolase"/>
    <property type="match status" value="1"/>
</dbReference>
<dbReference type="AlphaFoldDB" id="C4WP83"/>
<dbReference type="SUPFAM" id="SSF53474">
    <property type="entry name" value="alpha/beta-Hydrolases"/>
    <property type="match status" value="1"/>
</dbReference>
<dbReference type="PANTHER" id="PTHR22946">
    <property type="entry name" value="DIENELACTONE HYDROLASE DOMAIN-CONTAINING PROTEIN-RELATED"/>
    <property type="match status" value="1"/>
</dbReference>
<dbReference type="Proteomes" id="UP000004386">
    <property type="component" value="Unassembled WGS sequence"/>
</dbReference>
<feature type="domain" description="Peptidase S9 prolyl oligopeptidase catalytic" evidence="2">
    <location>
        <begin position="67"/>
        <end position="256"/>
    </location>
</feature>
<sequence>MRTISVSPCINMRESRKSIMIRNDTAVRVDQYELAATVISPDTTIPGVLFLHGWAGSQERDIERANAISSLGCVCLTFDMRGHGDLLSGNKTVTRGENLDDAIAAYDSLASLKMVEDDSIVVIGSSYGGYLATLLTELRPVRWLALRAPALYRDELWQVPKARLDRRDLQSYRSALVSYDDNRALRQAREFRGDVLLVESEHDVIVPHPTVASYQTAFINARSLTVRMLDGADHALTEERHQKTYNQLLTRWIREMVLGAR</sequence>
<name>C4WP83_9HYPH</name>
<dbReference type="Pfam" id="PF00326">
    <property type="entry name" value="Peptidase_S9"/>
    <property type="match status" value="1"/>
</dbReference>
<evidence type="ECO:0000259" key="2">
    <source>
        <dbReference type="Pfam" id="PF00326"/>
    </source>
</evidence>
<keyword evidence="1" id="KW-0378">Hydrolase</keyword>
<dbReference type="HOGENOM" id="CLU_1077145_0_0_5"/>
<dbReference type="GO" id="GO:0004252">
    <property type="term" value="F:serine-type endopeptidase activity"/>
    <property type="evidence" value="ECO:0007669"/>
    <property type="project" value="InterPro"/>
</dbReference>
<organism evidence="3 4">
    <name type="scientific">Brucella intermedia LMG 3301</name>
    <dbReference type="NCBI Taxonomy" id="641118"/>
    <lineage>
        <taxon>Bacteria</taxon>
        <taxon>Pseudomonadati</taxon>
        <taxon>Pseudomonadota</taxon>
        <taxon>Alphaproteobacteria</taxon>
        <taxon>Hyphomicrobiales</taxon>
        <taxon>Brucellaceae</taxon>
        <taxon>Brucella/Ochrobactrum group</taxon>
        <taxon>Brucella</taxon>
    </lineage>
</organism>
<gene>
    <name evidence="3" type="ORF">OINT_2001411</name>
</gene>
<dbReference type="InterPro" id="IPR001375">
    <property type="entry name" value="Peptidase_S9_cat"/>
</dbReference>
<evidence type="ECO:0000313" key="3">
    <source>
        <dbReference type="EMBL" id="EEQ94192.1"/>
    </source>
</evidence>